<gene>
    <name evidence="3" type="ORF">H0264_18725</name>
</gene>
<dbReference type="Pfam" id="PF02467">
    <property type="entry name" value="Whib"/>
    <property type="match status" value="1"/>
</dbReference>
<dbReference type="EMBL" id="CP059399">
    <property type="protein sequence ID" value="QLY33995.1"/>
    <property type="molecule type" value="Genomic_DNA"/>
</dbReference>
<evidence type="ECO:0000259" key="2">
    <source>
        <dbReference type="PROSITE" id="PS51674"/>
    </source>
</evidence>
<name>A0A7D6VIT4_9NOCA</name>
<feature type="domain" description="4Fe-4S Wbl-type" evidence="2">
    <location>
        <begin position="23"/>
        <end position="80"/>
    </location>
</feature>
<dbReference type="AlphaFoldDB" id="A0A7D6VIT4"/>
<dbReference type="PROSITE" id="PS51674">
    <property type="entry name" value="4FE4S_WBL"/>
    <property type="match status" value="1"/>
</dbReference>
<evidence type="ECO:0000313" key="4">
    <source>
        <dbReference type="Proteomes" id="UP000515512"/>
    </source>
</evidence>
<dbReference type="Proteomes" id="UP000515512">
    <property type="component" value="Chromosome"/>
</dbReference>
<accession>A0A7D6VIT4</accession>
<sequence length="171" mass="18505">MNAFDFFGSSSSAVPGVVWTEKACATVYPDTFFPSSLRGVHAAQRICAGCPVLAECAELALRTDLVECVVASVWIPNPHNRPEIADIARRQLADVAASGEPAAPVSKERGPQDRTQRWNDPDFQSRVNALLDARMTWERIAVRLDCSVETARNAYKAAQAIKSSAQSEAAA</sequence>
<protein>
    <submittedName>
        <fullName evidence="3">WhiB family transcriptional regulator</fullName>
    </submittedName>
</protein>
<feature type="compositionally biased region" description="Basic and acidic residues" evidence="1">
    <location>
        <begin position="106"/>
        <end position="120"/>
    </location>
</feature>
<organism evidence="3 4">
    <name type="scientific">Nocardia huaxiensis</name>
    <dbReference type="NCBI Taxonomy" id="2755382"/>
    <lineage>
        <taxon>Bacteria</taxon>
        <taxon>Bacillati</taxon>
        <taxon>Actinomycetota</taxon>
        <taxon>Actinomycetes</taxon>
        <taxon>Mycobacteriales</taxon>
        <taxon>Nocardiaceae</taxon>
        <taxon>Nocardia</taxon>
    </lineage>
</organism>
<evidence type="ECO:0000313" key="3">
    <source>
        <dbReference type="EMBL" id="QLY33995.1"/>
    </source>
</evidence>
<reference evidence="3 4" key="1">
    <citation type="submission" date="2020-07" db="EMBL/GenBank/DDBJ databases">
        <authorList>
            <person name="Zhuang K."/>
            <person name="Ran Y."/>
        </authorList>
    </citation>
    <scope>NUCLEOTIDE SEQUENCE [LARGE SCALE GENOMIC DNA]</scope>
    <source>
        <strain evidence="3 4">WCH-YHL-001</strain>
    </source>
</reference>
<dbReference type="KEGG" id="nhu:H0264_18725"/>
<proteinExistence type="predicted"/>
<dbReference type="InterPro" id="IPR034768">
    <property type="entry name" value="4FE4S_WBL"/>
</dbReference>
<feature type="region of interest" description="Disordered" evidence="1">
    <location>
        <begin position="98"/>
        <end position="120"/>
    </location>
</feature>
<evidence type="ECO:0000256" key="1">
    <source>
        <dbReference type="SAM" id="MobiDB-lite"/>
    </source>
</evidence>
<keyword evidence="4" id="KW-1185">Reference proteome</keyword>
<dbReference type="RefSeq" id="WP_181585159.1">
    <property type="nucleotide sequence ID" value="NZ_CP059399.1"/>
</dbReference>